<dbReference type="PANTHER" id="PTHR13090:SF1">
    <property type="entry name" value="ARGININE-HYDROXYLASE NDUFAF5, MITOCHONDRIAL"/>
    <property type="match status" value="1"/>
</dbReference>
<dbReference type="EC" id="2.1.1.197" evidence="3 8"/>
<keyword evidence="4 8" id="KW-0489">Methyltransferase</keyword>
<keyword evidence="7 8" id="KW-0093">Biotin biosynthesis</keyword>
<dbReference type="GO" id="GO:0032259">
    <property type="term" value="P:methylation"/>
    <property type="evidence" value="ECO:0007669"/>
    <property type="project" value="UniProtKB-KW"/>
</dbReference>
<comment type="catalytic activity">
    <reaction evidence="1 8">
        <text>malonyl-[ACP] + S-adenosyl-L-methionine = malonyl-[ACP] methyl ester + S-adenosyl-L-homocysteine</text>
        <dbReference type="Rhea" id="RHEA:17105"/>
        <dbReference type="Rhea" id="RHEA-COMP:9623"/>
        <dbReference type="Rhea" id="RHEA-COMP:9954"/>
        <dbReference type="ChEBI" id="CHEBI:57856"/>
        <dbReference type="ChEBI" id="CHEBI:59789"/>
        <dbReference type="ChEBI" id="CHEBI:78449"/>
        <dbReference type="ChEBI" id="CHEBI:78845"/>
        <dbReference type="EC" id="2.1.1.197"/>
    </reaction>
</comment>
<dbReference type="InterPro" id="IPR011814">
    <property type="entry name" value="BioC"/>
</dbReference>
<evidence type="ECO:0000259" key="9">
    <source>
        <dbReference type="Pfam" id="PF08241"/>
    </source>
</evidence>
<gene>
    <name evidence="8 10" type="primary">bioC</name>
    <name evidence="10" type="ORF">FWJ25_04085</name>
</gene>
<dbReference type="UniPathway" id="UPA00078"/>
<sequence length="263" mass="29351">MIALKPDIARGFGSACETYEGVSRLQRFMGNTMLQKVQSGAQSVLPTCILDLGCGTGWFSRQLGEAFPDAEITGMDLSPGMIAHARRSSGPEFCWRVADAESIPLPDQSVDLIFSNLMLQWCQDPRVVFQECQRVLKPGGRLMISSLLDGTLAELRQAWSEVDPGVEHVNQFLSESDFRSRLDDILPGACLEVRTLQLPYESPQDLASELKNLGAGYKSEQRRKSVTGPGRWRKMCRRYPIQPDGRVLASYEAAWVYWETASL</sequence>
<dbReference type="Pfam" id="PF08241">
    <property type="entry name" value="Methyltransf_11"/>
    <property type="match status" value="1"/>
</dbReference>
<evidence type="ECO:0000256" key="1">
    <source>
        <dbReference type="ARBA" id="ARBA00000852"/>
    </source>
</evidence>
<evidence type="ECO:0000256" key="5">
    <source>
        <dbReference type="ARBA" id="ARBA00022679"/>
    </source>
</evidence>
<name>A0A5B0VPX7_9GAMM</name>
<evidence type="ECO:0000256" key="4">
    <source>
        <dbReference type="ARBA" id="ARBA00022603"/>
    </source>
</evidence>
<dbReference type="EMBL" id="VTUU01000001">
    <property type="protein sequence ID" value="KAA1176318.1"/>
    <property type="molecule type" value="Genomic_DNA"/>
</dbReference>
<dbReference type="SUPFAM" id="SSF53335">
    <property type="entry name" value="S-adenosyl-L-methionine-dependent methyltransferases"/>
    <property type="match status" value="1"/>
</dbReference>
<dbReference type="GO" id="GO:0009102">
    <property type="term" value="P:biotin biosynthetic process"/>
    <property type="evidence" value="ECO:0007669"/>
    <property type="project" value="UniProtKB-UniRule"/>
</dbReference>
<keyword evidence="6 8" id="KW-0949">S-adenosyl-L-methionine</keyword>
<proteinExistence type="inferred from homology"/>
<dbReference type="InterPro" id="IPR050602">
    <property type="entry name" value="Malonyl-ACP_OMT"/>
</dbReference>
<dbReference type="RefSeq" id="WP_149598946.1">
    <property type="nucleotide sequence ID" value="NZ_VTUU01000001.1"/>
</dbReference>
<dbReference type="InterPro" id="IPR029063">
    <property type="entry name" value="SAM-dependent_MTases_sf"/>
</dbReference>
<dbReference type="HAMAP" id="MF_00835">
    <property type="entry name" value="BioC"/>
    <property type="match status" value="1"/>
</dbReference>
<dbReference type="Gene3D" id="3.40.50.150">
    <property type="entry name" value="Vaccinia Virus protein VP39"/>
    <property type="match status" value="1"/>
</dbReference>
<dbReference type="PANTHER" id="PTHR13090">
    <property type="entry name" value="ARGININE-HYDROXYLASE NDUFAF5, MITOCHONDRIAL"/>
    <property type="match status" value="1"/>
</dbReference>
<comment type="similarity">
    <text evidence="8">Belongs to the methyltransferase superfamily.</text>
</comment>
<dbReference type="GO" id="GO:0102130">
    <property type="term" value="F:malonyl-CoA methyltransferase activity"/>
    <property type="evidence" value="ECO:0007669"/>
    <property type="project" value="UniProtKB-EC"/>
</dbReference>
<evidence type="ECO:0000256" key="6">
    <source>
        <dbReference type="ARBA" id="ARBA00022691"/>
    </source>
</evidence>
<evidence type="ECO:0000256" key="7">
    <source>
        <dbReference type="ARBA" id="ARBA00022756"/>
    </source>
</evidence>
<evidence type="ECO:0000313" key="11">
    <source>
        <dbReference type="Proteomes" id="UP000323161"/>
    </source>
</evidence>
<evidence type="ECO:0000256" key="3">
    <source>
        <dbReference type="ARBA" id="ARBA00012327"/>
    </source>
</evidence>
<evidence type="ECO:0000256" key="2">
    <source>
        <dbReference type="ARBA" id="ARBA00004746"/>
    </source>
</evidence>
<dbReference type="Proteomes" id="UP000323161">
    <property type="component" value="Unassembled WGS sequence"/>
</dbReference>
<keyword evidence="11" id="KW-1185">Reference proteome</keyword>
<accession>A0A5B0VPX7</accession>
<dbReference type="GO" id="GO:0008757">
    <property type="term" value="F:S-adenosylmethionine-dependent methyltransferase activity"/>
    <property type="evidence" value="ECO:0007669"/>
    <property type="project" value="InterPro"/>
</dbReference>
<dbReference type="AlphaFoldDB" id="A0A5B0VPX7"/>
<dbReference type="InterPro" id="IPR013216">
    <property type="entry name" value="Methyltransf_11"/>
</dbReference>
<evidence type="ECO:0000256" key="8">
    <source>
        <dbReference type="HAMAP-Rule" id="MF_00835"/>
    </source>
</evidence>
<keyword evidence="5 8" id="KW-0808">Transferase</keyword>
<reference evidence="10 11" key="1">
    <citation type="submission" date="2019-08" db="EMBL/GenBank/DDBJ databases">
        <title>Marinobacter ZYF650 sp. nov., a marine bacterium isolated from seawater of the Mariana trench.</title>
        <authorList>
            <person name="Ahmad W."/>
        </authorList>
    </citation>
    <scope>NUCLEOTIDE SEQUENCE [LARGE SCALE GENOMIC DNA]</scope>
    <source>
        <strain evidence="10 11">ZYF650</strain>
    </source>
</reference>
<comment type="pathway">
    <text evidence="2 8">Cofactor biosynthesis; biotin biosynthesis.</text>
</comment>
<evidence type="ECO:0000313" key="10">
    <source>
        <dbReference type="EMBL" id="KAA1176318.1"/>
    </source>
</evidence>
<dbReference type="GO" id="GO:0010340">
    <property type="term" value="F:carboxyl-O-methyltransferase activity"/>
    <property type="evidence" value="ECO:0007669"/>
    <property type="project" value="UniProtKB-UniRule"/>
</dbReference>
<feature type="domain" description="Methyltransferase type 11" evidence="9">
    <location>
        <begin position="50"/>
        <end position="144"/>
    </location>
</feature>
<organism evidence="10 11">
    <name type="scientific">Marinobacter salinexigens</name>
    <dbReference type="NCBI Taxonomy" id="2919747"/>
    <lineage>
        <taxon>Bacteria</taxon>
        <taxon>Pseudomonadati</taxon>
        <taxon>Pseudomonadota</taxon>
        <taxon>Gammaproteobacteria</taxon>
        <taxon>Pseudomonadales</taxon>
        <taxon>Marinobacteraceae</taxon>
        <taxon>Marinobacter</taxon>
    </lineage>
</organism>
<dbReference type="NCBIfam" id="TIGR02072">
    <property type="entry name" value="BioC"/>
    <property type="match status" value="1"/>
</dbReference>
<protein>
    <recommendedName>
        <fullName evidence="3 8">Malonyl-[acyl-carrier protein] O-methyltransferase</fullName>
        <shortName evidence="8">Malonyl-ACP O-methyltransferase</shortName>
        <ecNumber evidence="3 8">2.1.1.197</ecNumber>
    </recommendedName>
    <alternativeName>
        <fullName evidence="8">Biotin synthesis protein BioC</fullName>
    </alternativeName>
</protein>
<comment type="caution">
    <text evidence="10">The sequence shown here is derived from an EMBL/GenBank/DDBJ whole genome shotgun (WGS) entry which is preliminary data.</text>
</comment>
<dbReference type="CDD" id="cd02440">
    <property type="entry name" value="AdoMet_MTases"/>
    <property type="match status" value="1"/>
</dbReference>
<comment type="function">
    <text evidence="8">Converts the free carboxyl group of a malonyl-thioester to its methyl ester by transfer of a methyl group from S-adenosyl-L-methionine (SAM). It allows to synthesize pimeloyl-ACP via the fatty acid synthetic pathway.</text>
</comment>